<comment type="similarity">
    <text evidence="1">Belongs to the 'phage' integrase family.</text>
</comment>
<organism evidence="8 9">
    <name type="scientific">Candidatus Taylorbacteria bacterium RIFCSPLOWO2_01_FULL_48_100</name>
    <dbReference type="NCBI Taxonomy" id="1802322"/>
    <lineage>
        <taxon>Bacteria</taxon>
        <taxon>Candidatus Tayloriibacteriota</taxon>
    </lineage>
</organism>
<evidence type="ECO:0000256" key="5">
    <source>
        <dbReference type="PROSITE-ProRule" id="PRU01248"/>
    </source>
</evidence>
<evidence type="ECO:0000259" key="7">
    <source>
        <dbReference type="PROSITE" id="PS51900"/>
    </source>
</evidence>
<dbReference type="Gene3D" id="1.10.443.10">
    <property type="entry name" value="Intergrase catalytic core"/>
    <property type="match status" value="1"/>
</dbReference>
<dbReference type="InterPro" id="IPR013762">
    <property type="entry name" value="Integrase-like_cat_sf"/>
</dbReference>
<dbReference type="SUPFAM" id="SSF47823">
    <property type="entry name" value="lambda integrase-like, N-terminal domain"/>
    <property type="match status" value="1"/>
</dbReference>
<dbReference type="GO" id="GO:0003677">
    <property type="term" value="F:DNA binding"/>
    <property type="evidence" value="ECO:0007669"/>
    <property type="project" value="UniProtKB-UniRule"/>
</dbReference>
<dbReference type="Gene3D" id="1.10.150.130">
    <property type="match status" value="1"/>
</dbReference>
<feature type="domain" description="Tyr recombinase" evidence="6">
    <location>
        <begin position="122"/>
        <end position="308"/>
    </location>
</feature>
<dbReference type="InterPro" id="IPR002104">
    <property type="entry name" value="Integrase_catalytic"/>
</dbReference>
<gene>
    <name evidence="8" type="ORF">A2938_02080</name>
</gene>
<sequence length="317" mass="36717">MQKPLTQHLNDFLEYCEVEKGLSINSVKNYSRFVQKFFGWLAEHRLENLSPEKLTEDHISKYRIWLSRRPNKVRHASPNLHQSTQIRYLIALRSLLAYFHEKNIPTLPTEKIKLPKDRSAERHIKFLDIENLRKFLAAPDTKINAGLRDRALIETLFSTGLRVAELVALNVKQLQSALHKTDFELSVVGKGGHPRVVYFSDRALYWLKKYLASRTDDDEALFINFRGPKKDSRRISVRGVELVVEKCSKIAGIGFLATPHTLRHSFATDLLNKGVDLRMVQEFLGHRNIATTQVYTHVTSKRLREIHKKFHGVEELS</sequence>
<reference evidence="8 9" key="1">
    <citation type="journal article" date="2016" name="Nat. Commun.">
        <title>Thousands of microbial genomes shed light on interconnected biogeochemical processes in an aquifer system.</title>
        <authorList>
            <person name="Anantharaman K."/>
            <person name="Brown C.T."/>
            <person name="Hug L.A."/>
            <person name="Sharon I."/>
            <person name="Castelle C.J."/>
            <person name="Probst A.J."/>
            <person name="Thomas B.C."/>
            <person name="Singh A."/>
            <person name="Wilkins M.J."/>
            <person name="Karaoz U."/>
            <person name="Brodie E.L."/>
            <person name="Williams K.H."/>
            <person name="Hubbard S.S."/>
            <person name="Banfield J.F."/>
        </authorList>
    </citation>
    <scope>NUCLEOTIDE SEQUENCE [LARGE SCALE GENOMIC DNA]</scope>
</reference>
<name>A0A1G2NE02_9BACT</name>
<evidence type="ECO:0000256" key="4">
    <source>
        <dbReference type="ARBA" id="ARBA00023172"/>
    </source>
</evidence>
<dbReference type="Pfam" id="PF00589">
    <property type="entry name" value="Phage_integrase"/>
    <property type="match status" value="1"/>
</dbReference>
<dbReference type="SUPFAM" id="SSF56349">
    <property type="entry name" value="DNA breaking-rejoining enzymes"/>
    <property type="match status" value="1"/>
</dbReference>
<dbReference type="PROSITE" id="PS51898">
    <property type="entry name" value="TYR_RECOMBINASE"/>
    <property type="match status" value="1"/>
</dbReference>
<dbReference type="EMBL" id="MHSA01000013">
    <property type="protein sequence ID" value="OHA34300.1"/>
    <property type="molecule type" value="Genomic_DNA"/>
</dbReference>
<accession>A0A1G2NE02</accession>
<keyword evidence="4" id="KW-0233">DNA recombination</keyword>
<evidence type="ECO:0008006" key="10">
    <source>
        <dbReference type="Google" id="ProtNLM"/>
    </source>
</evidence>
<dbReference type="InterPro" id="IPR050090">
    <property type="entry name" value="Tyrosine_recombinase_XerCD"/>
</dbReference>
<evidence type="ECO:0000313" key="8">
    <source>
        <dbReference type="EMBL" id="OHA34300.1"/>
    </source>
</evidence>
<evidence type="ECO:0000256" key="3">
    <source>
        <dbReference type="ARBA" id="ARBA00023125"/>
    </source>
</evidence>
<dbReference type="Pfam" id="PF02899">
    <property type="entry name" value="Phage_int_SAM_1"/>
    <property type="match status" value="1"/>
</dbReference>
<dbReference type="InterPro" id="IPR011010">
    <property type="entry name" value="DNA_brk_join_enz"/>
</dbReference>
<dbReference type="InterPro" id="IPR044068">
    <property type="entry name" value="CB"/>
</dbReference>
<evidence type="ECO:0000256" key="1">
    <source>
        <dbReference type="ARBA" id="ARBA00008857"/>
    </source>
</evidence>
<evidence type="ECO:0000256" key="2">
    <source>
        <dbReference type="ARBA" id="ARBA00022908"/>
    </source>
</evidence>
<dbReference type="PANTHER" id="PTHR30349">
    <property type="entry name" value="PHAGE INTEGRASE-RELATED"/>
    <property type="match status" value="1"/>
</dbReference>
<protein>
    <recommendedName>
        <fullName evidence="10">Tyrosine recombinase XerC</fullName>
    </recommendedName>
</protein>
<keyword evidence="2" id="KW-0229">DNA integration</keyword>
<dbReference type="InterPro" id="IPR010998">
    <property type="entry name" value="Integrase_recombinase_N"/>
</dbReference>
<dbReference type="AlphaFoldDB" id="A0A1G2NE02"/>
<dbReference type="PANTHER" id="PTHR30349:SF41">
    <property type="entry name" value="INTEGRASE_RECOMBINASE PROTEIN MJ0367-RELATED"/>
    <property type="match status" value="1"/>
</dbReference>
<evidence type="ECO:0000313" key="9">
    <source>
        <dbReference type="Proteomes" id="UP000177797"/>
    </source>
</evidence>
<keyword evidence="3 5" id="KW-0238">DNA-binding</keyword>
<dbReference type="Proteomes" id="UP000177797">
    <property type="component" value="Unassembled WGS sequence"/>
</dbReference>
<dbReference type="GO" id="GO:0006310">
    <property type="term" value="P:DNA recombination"/>
    <property type="evidence" value="ECO:0007669"/>
    <property type="project" value="UniProtKB-KW"/>
</dbReference>
<comment type="caution">
    <text evidence="8">The sequence shown here is derived from an EMBL/GenBank/DDBJ whole genome shotgun (WGS) entry which is preliminary data.</text>
</comment>
<evidence type="ECO:0000259" key="6">
    <source>
        <dbReference type="PROSITE" id="PS51898"/>
    </source>
</evidence>
<dbReference type="GO" id="GO:0015074">
    <property type="term" value="P:DNA integration"/>
    <property type="evidence" value="ECO:0007669"/>
    <property type="project" value="UniProtKB-KW"/>
</dbReference>
<feature type="domain" description="Core-binding (CB)" evidence="7">
    <location>
        <begin position="3"/>
        <end position="100"/>
    </location>
</feature>
<dbReference type="PROSITE" id="PS51900">
    <property type="entry name" value="CB"/>
    <property type="match status" value="1"/>
</dbReference>
<dbReference type="InterPro" id="IPR004107">
    <property type="entry name" value="Integrase_SAM-like_N"/>
</dbReference>
<proteinExistence type="inferred from homology"/>